<feature type="domain" description="Flagellin N-terminal" evidence="6">
    <location>
        <begin position="4"/>
        <end position="140"/>
    </location>
</feature>
<evidence type="ECO:0000256" key="5">
    <source>
        <dbReference type="ARBA" id="ARBA00023143"/>
    </source>
</evidence>
<dbReference type="Gene3D" id="1.20.1330.10">
    <property type="entry name" value="f41 fragment of flagellin, N-terminal domain"/>
    <property type="match status" value="2"/>
</dbReference>
<dbReference type="NCBIfam" id="TIGR02550">
    <property type="entry name" value="flagell_flgL"/>
    <property type="match status" value="1"/>
</dbReference>
<evidence type="ECO:0000256" key="2">
    <source>
        <dbReference type="ARBA" id="ARBA00004613"/>
    </source>
</evidence>
<dbReference type="EMBL" id="JBHRSD010000010">
    <property type="protein sequence ID" value="MFC3031846.1"/>
    <property type="molecule type" value="Genomic_DNA"/>
</dbReference>
<keyword evidence="7" id="KW-0282">Flagellum</keyword>
<dbReference type="Proteomes" id="UP001595453">
    <property type="component" value="Unassembled WGS sequence"/>
</dbReference>
<comment type="caution">
    <text evidence="7">The sequence shown here is derived from an EMBL/GenBank/DDBJ whole genome shotgun (WGS) entry which is preliminary data.</text>
</comment>
<keyword evidence="7" id="KW-0969">Cilium</keyword>
<evidence type="ECO:0000256" key="3">
    <source>
        <dbReference type="ARBA" id="ARBA00005709"/>
    </source>
</evidence>
<dbReference type="RefSeq" id="WP_377121494.1">
    <property type="nucleotide sequence ID" value="NZ_JBHRSD010000010.1"/>
</dbReference>
<gene>
    <name evidence="7" type="primary">flgL</name>
    <name evidence="7" type="ORF">ACFOEE_04885</name>
</gene>
<dbReference type="InterPro" id="IPR013384">
    <property type="entry name" value="Flagell_FlgL"/>
</dbReference>
<dbReference type="InterPro" id="IPR001492">
    <property type="entry name" value="Flagellin"/>
</dbReference>
<sequence length="409" mass="44475">MRLSNNMMYQNSLSSILNNQSEVNKASMQVNTQKRVLSASDDPSATARAMLYSDRIQTNEQYDKNLTMLNGRLNTQESVLKNIKTSLEQAYTLAIRAGNGSVTDIDKDSIAQEIKSIQDAVMDLMNAKSEDGRYIFSGYQDNTQTYSQDPNTGKFVYNGDQGQHKIKVAEGVEIRSSDNGFDVFEKAQSRLNVTSNTATVGGALTSGSVYVTEQGEFNKFHQTYYNADPTAPATANDFQITLGAGNTYTLTQDGATVQSGTYTDNKISIGGMEIEFAGGTTGTVDFSLAAPKKDNVLNTLEDLYQGLLTPGTSTKDMEQIIADAIVGLDNAKNQVSYSQASLGGRLNTAKQISQANADLDINNKSAKADILELDMTEAITNLKKHETALQASQATFGRLSNLSLFDYIR</sequence>
<comment type="subcellular location">
    <subcellularLocation>
        <location evidence="1">Bacterial flagellum</location>
    </subcellularLocation>
    <subcellularLocation>
        <location evidence="2">Secreted</location>
    </subcellularLocation>
</comment>
<dbReference type="Pfam" id="PF00669">
    <property type="entry name" value="Flagellin_N"/>
    <property type="match status" value="1"/>
</dbReference>
<dbReference type="PANTHER" id="PTHR42792">
    <property type="entry name" value="FLAGELLIN"/>
    <property type="match status" value="1"/>
</dbReference>
<dbReference type="InterPro" id="IPR001029">
    <property type="entry name" value="Flagellin_N"/>
</dbReference>
<reference evidence="8" key="1">
    <citation type="journal article" date="2019" name="Int. J. Syst. Evol. Microbiol.">
        <title>The Global Catalogue of Microorganisms (GCM) 10K type strain sequencing project: providing services to taxonomists for standard genome sequencing and annotation.</title>
        <authorList>
            <consortium name="The Broad Institute Genomics Platform"/>
            <consortium name="The Broad Institute Genome Sequencing Center for Infectious Disease"/>
            <person name="Wu L."/>
            <person name="Ma J."/>
        </authorList>
    </citation>
    <scope>NUCLEOTIDE SEQUENCE [LARGE SCALE GENOMIC DNA]</scope>
    <source>
        <strain evidence="8">KCTC 42730</strain>
    </source>
</reference>
<proteinExistence type="inferred from homology"/>
<evidence type="ECO:0000313" key="7">
    <source>
        <dbReference type="EMBL" id="MFC3031846.1"/>
    </source>
</evidence>
<keyword evidence="4" id="KW-0964">Secreted</keyword>
<keyword evidence="7" id="KW-0966">Cell projection</keyword>
<name>A0ABV7CH09_9GAMM</name>
<evidence type="ECO:0000259" key="6">
    <source>
        <dbReference type="Pfam" id="PF00669"/>
    </source>
</evidence>
<keyword evidence="5" id="KW-0975">Bacterial flagellum</keyword>
<comment type="similarity">
    <text evidence="3">Belongs to the bacterial flagellin family.</text>
</comment>
<evidence type="ECO:0000256" key="1">
    <source>
        <dbReference type="ARBA" id="ARBA00004365"/>
    </source>
</evidence>
<evidence type="ECO:0000256" key="4">
    <source>
        <dbReference type="ARBA" id="ARBA00022525"/>
    </source>
</evidence>
<keyword evidence="8" id="KW-1185">Reference proteome</keyword>
<protein>
    <submittedName>
        <fullName evidence="7">Flagellar hook-associated protein FlgL</fullName>
    </submittedName>
</protein>
<dbReference type="PANTHER" id="PTHR42792:SF1">
    <property type="entry name" value="FLAGELLAR HOOK-ASSOCIATED PROTEIN 3"/>
    <property type="match status" value="1"/>
</dbReference>
<dbReference type="SUPFAM" id="SSF64518">
    <property type="entry name" value="Phase 1 flagellin"/>
    <property type="match status" value="1"/>
</dbReference>
<accession>A0ABV7CH09</accession>
<evidence type="ECO:0000313" key="8">
    <source>
        <dbReference type="Proteomes" id="UP001595453"/>
    </source>
</evidence>
<organism evidence="7 8">
    <name type="scientific">Pseudoalteromonas fenneropenaei</name>
    <dbReference type="NCBI Taxonomy" id="1737459"/>
    <lineage>
        <taxon>Bacteria</taxon>
        <taxon>Pseudomonadati</taxon>
        <taxon>Pseudomonadota</taxon>
        <taxon>Gammaproteobacteria</taxon>
        <taxon>Alteromonadales</taxon>
        <taxon>Pseudoalteromonadaceae</taxon>
        <taxon>Pseudoalteromonas</taxon>
    </lineage>
</organism>